<organism evidence="2 3">
    <name type="scientific">Galleria mellonella</name>
    <name type="common">Greater wax moth</name>
    <dbReference type="NCBI Taxonomy" id="7137"/>
    <lineage>
        <taxon>Eukaryota</taxon>
        <taxon>Metazoa</taxon>
        <taxon>Ecdysozoa</taxon>
        <taxon>Arthropoda</taxon>
        <taxon>Hexapoda</taxon>
        <taxon>Insecta</taxon>
        <taxon>Pterygota</taxon>
        <taxon>Neoptera</taxon>
        <taxon>Endopterygota</taxon>
        <taxon>Lepidoptera</taxon>
        <taxon>Glossata</taxon>
        <taxon>Ditrysia</taxon>
        <taxon>Pyraloidea</taxon>
        <taxon>Pyralidae</taxon>
        <taxon>Galleriinae</taxon>
        <taxon>Galleria</taxon>
    </lineage>
</organism>
<protein>
    <submittedName>
        <fullName evidence="3">Uncharacterized protein LOC113521826 isoform X1</fullName>
    </submittedName>
</protein>
<gene>
    <name evidence="3" type="primary">LOC113521826</name>
</gene>
<accession>A0ABM3MX06</accession>
<evidence type="ECO:0000313" key="2">
    <source>
        <dbReference type="Proteomes" id="UP001652740"/>
    </source>
</evidence>
<dbReference type="GeneID" id="113521826"/>
<evidence type="ECO:0000256" key="1">
    <source>
        <dbReference type="SAM" id="SignalP"/>
    </source>
</evidence>
<proteinExistence type="predicted"/>
<sequence length="196" mass="21131">MAASKLHKWLGWLCAYVCVIWSVESATILDPALYLSPSPPMSPASDTISPGDLWSLSQRRTRDTEDLTTHPVIKSKQQTTTAAEESMEKAETFWPRPRTTSYGLRGIHVPMTFSISGNYGNNGYGNFGATGIIGSSYASVSNDDSDIYSTYGKSALAGSSYGIFSSGYPGIRIFGNSGKSSWSGWGNGKWGHYGKG</sequence>
<evidence type="ECO:0000313" key="3">
    <source>
        <dbReference type="RefSeq" id="XP_052755881.1"/>
    </source>
</evidence>
<reference evidence="3" key="1">
    <citation type="submission" date="2025-08" db="UniProtKB">
        <authorList>
            <consortium name="RefSeq"/>
        </authorList>
    </citation>
    <scope>IDENTIFICATION</scope>
    <source>
        <tissue evidence="3">Whole larvae</tissue>
    </source>
</reference>
<feature type="signal peptide" evidence="1">
    <location>
        <begin position="1"/>
        <end position="25"/>
    </location>
</feature>
<feature type="chain" id="PRO_5047239675" evidence="1">
    <location>
        <begin position="26"/>
        <end position="196"/>
    </location>
</feature>
<keyword evidence="1" id="KW-0732">Signal</keyword>
<dbReference type="Proteomes" id="UP001652740">
    <property type="component" value="Unplaced"/>
</dbReference>
<keyword evidence="2" id="KW-1185">Reference proteome</keyword>
<dbReference type="RefSeq" id="XP_052755881.1">
    <property type="nucleotide sequence ID" value="XM_052899921.1"/>
</dbReference>
<name>A0ABM3MX06_GALME</name>